<dbReference type="PANTHER" id="PTHR10791:SF30">
    <property type="entry name" value="SUGAR TRANSPORTER SWEET1"/>
    <property type="match status" value="1"/>
</dbReference>
<feature type="transmembrane region" description="Helical" evidence="11">
    <location>
        <begin position="6"/>
        <end position="31"/>
    </location>
</feature>
<keyword evidence="4" id="KW-1003">Cell membrane</keyword>
<comment type="subcellular location">
    <subcellularLocation>
        <location evidence="1 11">Cell membrane</location>
        <topology evidence="1 11">Multi-pass membrane protein</topology>
    </subcellularLocation>
</comment>
<evidence type="ECO:0000256" key="6">
    <source>
        <dbReference type="ARBA" id="ARBA00022692"/>
    </source>
</evidence>
<proteinExistence type="inferred from homology"/>
<evidence type="ECO:0000313" key="12">
    <source>
        <dbReference type="EMBL" id="KAH7366493.1"/>
    </source>
</evidence>
<feature type="transmembrane region" description="Helical" evidence="11">
    <location>
        <begin position="124"/>
        <end position="146"/>
    </location>
</feature>
<keyword evidence="8 11" id="KW-1133">Transmembrane helix</keyword>
<evidence type="ECO:0000256" key="11">
    <source>
        <dbReference type="RuleBase" id="RU910715"/>
    </source>
</evidence>
<keyword evidence="7" id="KW-0677">Repeat</keyword>
<dbReference type="AlphaFoldDB" id="A0A8T2SW00"/>
<dbReference type="OrthoDB" id="409725at2759"/>
<keyword evidence="5 11" id="KW-0762">Sugar transport</keyword>
<dbReference type="OMA" id="YLWFANS"/>
<sequence length="273" mass="30012">MALLAFILGITGNITAFLGLVSPMPTFWRILKKGSTGSFSAQPYLFSLMSALFWMYYGILKHGGIFVMTISAISSGFQIFYLSIYLWFANSQQRKKAVTVLSVILISFASVVLSTIFLEHGKQPIVTVGIVCIITSVFSTGAPLTIIHKVVKTGSVEYMPLALSLGLFLNGTCWFAYSLALKDMFLLIPNAIGVTLSIVQLLIYFFYRIIYKPTIKSVDVGDHSIEASKAKDCPSLKDVETMANSISSETFEITIVPNAPKADEFEINVIPKN</sequence>
<evidence type="ECO:0000256" key="2">
    <source>
        <dbReference type="ARBA" id="ARBA00007809"/>
    </source>
</evidence>
<dbReference type="GO" id="GO:0051119">
    <property type="term" value="F:sugar transmembrane transporter activity"/>
    <property type="evidence" value="ECO:0007669"/>
    <property type="project" value="InterPro"/>
</dbReference>
<dbReference type="GO" id="GO:0005886">
    <property type="term" value="C:plasma membrane"/>
    <property type="evidence" value="ECO:0007669"/>
    <property type="project" value="UniProtKB-SubCell"/>
</dbReference>
<dbReference type="InterPro" id="IPR047664">
    <property type="entry name" value="SWEET"/>
</dbReference>
<gene>
    <name evidence="12" type="ORF">KP509_18G081100</name>
</gene>
<keyword evidence="6 11" id="KW-0812">Transmembrane</keyword>
<dbReference type="PANTHER" id="PTHR10791">
    <property type="entry name" value="RAG1-ACTIVATING PROTEIN 1"/>
    <property type="match status" value="1"/>
</dbReference>
<feature type="transmembrane region" description="Helical" evidence="11">
    <location>
        <begin position="43"/>
        <end position="59"/>
    </location>
</feature>
<evidence type="ECO:0000256" key="1">
    <source>
        <dbReference type="ARBA" id="ARBA00004651"/>
    </source>
</evidence>
<comment type="function">
    <text evidence="11">Mediates both low-affinity uptake and efflux of sugar across the membrane.</text>
</comment>
<comment type="function">
    <text evidence="10">Mediates both low-affinity uptake and efflux of sugar across the plasma membrane.</text>
</comment>
<feature type="transmembrane region" description="Helical" evidence="11">
    <location>
        <begin position="100"/>
        <end position="118"/>
    </location>
</feature>
<feature type="transmembrane region" description="Helical" evidence="11">
    <location>
        <begin position="186"/>
        <end position="207"/>
    </location>
</feature>
<evidence type="ECO:0000256" key="9">
    <source>
        <dbReference type="ARBA" id="ARBA00023136"/>
    </source>
</evidence>
<reference evidence="12" key="1">
    <citation type="submission" date="2021-08" db="EMBL/GenBank/DDBJ databases">
        <title>WGS assembly of Ceratopteris richardii.</title>
        <authorList>
            <person name="Marchant D.B."/>
            <person name="Chen G."/>
            <person name="Jenkins J."/>
            <person name="Shu S."/>
            <person name="Leebens-Mack J."/>
            <person name="Grimwood J."/>
            <person name="Schmutz J."/>
            <person name="Soltis P."/>
            <person name="Soltis D."/>
            <person name="Chen Z.-H."/>
        </authorList>
    </citation>
    <scope>NUCLEOTIDE SEQUENCE</scope>
    <source>
        <strain evidence="12">Whitten #5841</strain>
        <tissue evidence="12">Leaf</tissue>
    </source>
</reference>
<evidence type="ECO:0000256" key="5">
    <source>
        <dbReference type="ARBA" id="ARBA00022597"/>
    </source>
</evidence>
<evidence type="ECO:0000313" key="13">
    <source>
        <dbReference type="Proteomes" id="UP000825935"/>
    </source>
</evidence>
<keyword evidence="9 11" id="KW-0472">Membrane</keyword>
<dbReference type="FunFam" id="1.20.1280.290:FF:000002">
    <property type="entry name" value="Bidirectional sugar transporter SWEET"/>
    <property type="match status" value="1"/>
</dbReference>
<name>A0A8T2SW00_CERRI</name>
<protein>
    <recommendedName>
        <fullName evidence="11">Bidirectional sugar transporter SWEET</fullName>
    </recommendedName>
</protein>
<evidence type="ECO:0000256" key="8">
    <source>
        <dbReference type="ARBA" id="ARBA00022989"/>
    </source>
</evidence>
<evidence type="ECO:0000256" key="7">
    <source>
        <dbReference type="ARBA" id="ARBA00022737"/>
    </source>
</evidence>
<dbReference type="Pfam" id="PF03083">
    <property type="entry name" value="MtN3_slv"/>
    <property type="match status" value="2"/>
</dbReference>
<evidence type="ECO:0000256" key="3">
    <source>
        <dbReference type="ARBA" id="ARBA00022448"/>
    </source>
</evidence>
<evidence type="ECO:0000256" key="4">
    <source>
        <dbReference type="ARBA" id="ARBA00022475"/>
    </source>
</evidence>
<comment type="caution">
    <text evidence="12">The sequence shown here is derived from an EMBL/GenBank/DDBJ whole genome shotgun (WGS) entry which is preliminary data.</text>
</comment>
<organism evidence="12 13">
    <name type="scientific">Ceratopteris richardii</name>
    <name type="common">Triangle waterfern</name>
    <dbReference type="NCBI Taxonomy" id="49495"/>
    <lineage>
        <taxon>Eukaryota</taxon>
        <taxon>Viridiplantae</taxon>
        <taxon>Streptophyta</taxon>
        <taxon>Embryophyta</taxon>
        <taxon>Tracheophyta</taxon>
        <taxon>Polypodiopsida</taxon>
        <taxon>Polypodiidae</taxon>
        <taxon>Polypodiales</taxon>
        <taxon>Pteridineae</taxon>
        <taxon>Pteridaceae</taxon>
        <taxon>Parkerioideae</taxon>
        <taxon>Ceratopteris</taxon>
    </lineage>
</organism>
<dbReference type="EMBL" id="CM035423">
    <property type="protein sequence ID" value="KAH7366493.1"/>
    <property type="molecule type" value="Genomic_DNA"/>
</dbReference>
<feature type="transmembrane region" description="Helical" evidence="11">
    <location>
        <begin position="65"/>
        <end position="88"/>
    </location>
</feature>
<keyword evidence="3 11" id="KW-0813">Transport</keyword>
<dbReference type="Gene3D" id="1.20.1280.290">
    <property type="match status" value="2"/>
</dbReference>
<evidence type="ECO:0000256" key="10">
    <source>
        <dbReference type="ARBA" id="ARBA00037238"/>
    </source>
</evidence>
<dbReference type="InterPro" id="IPR004316">
    <property type="entry name" value="SWEET_rpt"/>
</dbReference>
<accession>A0A8T2SW00</accession>
<comment type="similarity">
    <text evidence="2 11">Belongs to the SWEET sugar transporter family.</text>
</comment>
<feature type="transmembrane region" description="Helical" evidence="11">
    <location>
        <begin position="158"/>
        <end position="180"/>
    </location>
</feature>
<keyword evidence="13" id="KW-1185">Reference proteome</keyword>
<dbReference type="Proteomes" id="UP000825935">
    <property type="component" value="Chromosome 18"/>
</dbReference>